<dbReference type="SUPFAM" id="SSF52833">
    <property type="entry name" value="Thioredoxin-like"/>
    <property type="match status" value="1"/>
</dbReference>
<protein>
    <recommendedName>
        <fullName evidence="3">Sucrase ferredoxin</fullName>
    </recommendedName>
</protein>
<evidence type="ECO:0000313" key="1">
    <source>
        <dbReference type="EMBL" id="GGJ32887.1"/>
    </source>
</evidence>
<dbReference type="Gene3D" id="3.40.30.10">
    <property type="entry name" value="Glutaredoxin"/>
    <property type="match status" value="1"/>
</dbReference>
<evidence type="ECO:0000313" key="2">
    <source>
        <dbReference type="Proteomes" id="UP000632222"/>
    </source>
</evidence>
<dbReference type="PANTHER" id="PTHR31902">
    <property type="entry name" value="ACTIN PATCHES DISTAL PROTEIN 1"/>
    <property type="match status" value="1"/>
</dbReference>
<accession>A0ABQ2CYG1</accession>
<keyword evidence="2" id="KW-1185">Reference proteome</keyword>
<dbReference type="InterPro" id="IPR036249">
    <property type="entry name" value="Thioredoxin-like_sf"/>
</dbReference>
<proteinExistence type="predicted"/>
<organism evidence="1 2">
    <name type="scientific">Deinococcus roseus</name>
    <dbReference type="NCBI Taxonomy" id="392414"/>
    <lineage>
        <taxon>Bacteria</taxon>
        <taxon>Thermotogati</taxon>
        <taxon>Deinococcota</taxon>
        <taxon>Deinococci</taxon>
        <taxon>Deinococcales</taxon>
        <taxon>Deinococcaceae</taxon>
        <taxon>Deinococcus</taxon>
    </lineage>
</organism>
<reference evidence="2" key="1">
    <citation type="journal article" date="2019" name="Int. J. Syst. Evol. Microbiol.">
        <title>The Global Catalogue of Microorganisms (GCM) 10K type strain sequencing project: providing services to taxonomists for standard genome sequencing and annotation.</title>
        <authorList>
            <consortium name="The Broad Institute Genomics Platform"/>
            <consortium name="The Broad Institute Genome Sequencing Center for Infectious Disease"/>
            <person name="Wu L."/>
            <person name="Ma J."/>
        </authorList>
    </citation>
    <scope>NUCLEOTIDE SEQUENCE [LARGE SCALE GENOMIC DNA]</scope>
    <source>
        <strain evidence="2">JCM 14370</strain>
    </source>
</reference>
<evidence type="ECO:0008006" key="3">
    <source>
        <dbReference type="Google" id="ProtNLM"/>
    </source>
</evidence>
<dbReference type="EMBL" id="BMOD01000005">
    <property type="protein sequence ID" value="GGJ32887.1"/>
    <property type="molecule type" value="Genomic_DNA"/>
</dbReference>
<dbReference type="Proteomes" id="UP000632222">
    <property type="component" value="Unassembled WGS sequence"/>
</dbReference>
<dbReference type="PANTHER" id="PTHR31902:SF22">
    <property type="entry name" value="SLL1203 PROTEIN"/>
    <property type="match status" value="1"/>
</dbReference>
<name>A0ABQ2CYG1_9DEIO</name>
<dbReference type="Pfam" id="PF06999">
    <property type="entry name" value="Suc_Fer-like"/>
    <property type="match status" value="1"/>
</dbReference>
<dbReference type="InterPro" id="IPR009737">
    <property type="entry name" value="Aim32/Apd1-like"/>
</dbReference>
<dbReference type="CDD" id="cd03062">
    <property type="entry name" value="TRX_Fd_Sucrase"/>
    <property type="match status" value="1"/>
</dbReference>
<sequence length="325" mass="36410">MHFPVVYVGTVSHYQLCAITARELGEDPLGSAPAPAAVVMLAVPYARWKHHREVSHMSPAVQDVVRSLASVPTLLTLMPDPDYAPAGYVFAARLNRTYRGFHQQSFLIAEANLEEAFIALLQEDWDALSPWEIESPERMLLVCTHGRHDSACGKLGYPIYRHLREQASAGTQIWRSSHIGGHRFAPTLLDFPEGRSYGFLDQQTAEQILWQTGGTEQLRGHLRGYMGMPAFAQFLEGELFFQQGWSWTRTTRTLEVQALEGEITGKPFQQKNPVQKAHIEICAAGRLYQGTVVYQKTGQTVMNSGIVPLVEAHHYALQDWGEVPV</sequence>
<gene>
    <name evidence="1" type="ORF">GCM10008938_18900</name>
</gene>
<comment type="caution">
    <text evidence="1">The sequence shown here is derived from an EMBL/GenBank/DDBJ whole genome shotgun (WGS) entry which is preliminary data.</text>
</comment>